<dbReference type="InterPro" id="IPR036322">
    <property type="entry name" value="WD40_repeat_dom_sf"/>
</dbReference>
<keyword evidence="2" id="KW-0677">Repeat</keyword>
<evidence type="ECO:0000256" key="2">
    <source>
        <dbReference type="ARBA" id="ARBA00022737"/>
    </source>
</evidence>
<dbReference type="GO" id="GO:0045717">
    <property type="term" value="P:negative regulation of fatty acid biosynthetic process"/>
    <property type="evidence" value="ECO:0007669"/>
    <property type="project" value="TreeGrafter"/>
</dbReference>
<reference evidence="5 6" key="1">
    <citation type="submission" date="2017-11" db="EMBL/GenBank/DDBJ databases">
        <title>De novo assembly and phasing of dikaryotic genomes from two isolates of Puccinia coronata f. sp. avenae, the causal agent of oat crown rust.</title>
        <authorList>
            <person name="Miller M.E."/>
            <person name="Zhang Y."/>
            <person name="Omidvar V."/>
            <person name="Sperschneider J."/>
            <person name="Schwessinger B."/>
            <person name="Raley C."/>
            <person name="Palmer J.M."/>
            <person name="Garnica D."/>
            <person name="Upadhyaya N."/>
            <person name="Rathjen J."/>
            <person name="Taylor J.M."/>
            <person name="Park R.F."/>
            <person name="Dodds P.N."/>
            <person name="Hirsch C.D."/>
            <person name="Kianian S.F."/>
            <person name="Figueroa M."/>
        </authorList>
    </citation>
    <scope>NUCLEOTIDE SEQUENCE [LARGE SCALE GENOMIC DNA]</scope>
    <source>
        <strain evidence="5">12SD80</strain>
    </source>
</reference>
<evidence type="ECO:0000313" key="5">
    <source>
        <dbReference type="EMBL" id="PLW06471.1"/>
    </source>
</evidence>
<dbReference type="Gene3D" id="2.130.10.10">
    <property type="entry name" value="YVTN repeat-like/Quinoprotein amine dehydrogenase"/>
    <property type="match status" value="3"/>
</dbReference>
<protein>
    <submittedName>
        <fullName evidence="5">Uncharacterized protein</fullName>
    </submittedName>
</protein>
<comment type="caution">
    <text evidence="5">The sequence shown here is derived from an EMBL/GenBank/DDBJ whole genome shotgun (WGS) entry which is preliminary data.</text>
</comment>
<feature type="repeat" description="WD" evidence="3">
    <location>
        <begin position="105"/>
        <end position="146"/>
    </location>
</feature>
<sequence>MSMPTPDSSSSSSSCSSQPLPRPNAPRHASRIVQPIDLTATPQTPPKQPQYPYSLDLLAHHGCVNAICFSRSEQARWLASGGDDKRVILWDSFADFDQIAPLASFDGPAANIFSIDFSADGRWLIASGLDSRIFVYDLNRPATPSTPRNSSAHSAVSVLTQHAESCRRVACHPQEYSCLFSAGEDGKVFRHDLRTPDQPNNAPLLEARAQYTDLCWNPVSPDLFLASTNHTIRLYDRRKLGSNPTANLQSCLVSYTTNLMKPKPLFRIGHPEISSVTIDPTGQLLGAMMSKWYPTIWSLDDPHPLAVLKSEPTVDGDAQTQGGFRDVCTIKHGGFSNHVHSDSTYFAGGSDDFRCYGWKIPSVAEMESQRCEIKSVSDWPGEATVDTCAYGSKIYTVPVSISKPSIKLHGHRSIPNSVLFHPYLPLVCTSGVEKLVKVHSARRVGWYAHQSTDSRAQMTSTTVRATMSMADRIPFIFGPSHRAQQYSAARPEDEDLETLAMFDALLEREKDDHQALWYGLDPSREDDPEDEDEEEEEEPREHDYFSYDDDSD</sequence>
<dbReference type="EMBL" id="PGCI01001217">
    <property type="protein sequence ID" value="PLW06471.1"/>
    <property type="molecule type" value="Genomic_DNA"/>
</dbReference>
<dbReference type="InterPro" id="IPR001680">
    <property type="entry name" value="WD40_rpt"/>
</dbReference>
<accession>A0A2N5RZQ1</accession>
<name>A0A2N5RZQ1_9BASI</name>
<keyword evidence="1 3" id="KW-0853">WD repeat</keyword>
<evidence type="ECO:0000313" key="6">
    <source>
        <dbReference type="Proteomes" id="UP000235392"/>
    </source>
</evidence>
<dbReference type="Pfam" id="PF00400">
    <property type="entry name" value="WD40"/>
    <property type="match status" value="2"/>
</dbReference>
<feature type="region of interest" description="Disordered" evidence="4">
    <location>
        <begin position="515"/>
        <end position="552"/>
    </location>
</feature>
<dbReference type="Proteomes" id="UP000235392">
    <property type="component" value="Unassembled WGS sequence"/>
</dbReference>
<evidence type="ECO:0000256" key="1">
    <source>
        <dbReference type="ARBA" id="ARBA00022574"/>
    </source>
</evidence>
<proteinExistence type="predicted"/>
<dbReference type="GO" id="GO:0080008">
    <property type="term" value="C:Cul4-RING E3 ubiquitin ligase complex"/>
    <property type="evidence" value="ECO:0007669"/>
    <property type="project" value="TreeGrafter"/>
</dbReference>
<dbReference type="PANTHER" id="PTHR15574">
    <property type="entry name" value="WD REPEAT DOMAIN-CONTAINING FAMILY"/>
    <property type="match status" value="1"/>
</dbReference>
<dbReference type="GO" id="GO:0005737">
    <property type="term" value="C:cytoplasm"/>
    <property type="evidence" value="ECO:0007669"/>
    <property type="project" value="TreeGrafter"/>
</dbReference>
<feature type="region of interest" description="Disordered" evidence="4">
    <location>
        <begin position="1"/>
        <end position="32"/>
    </location>
</feature>
<gene>
    <name evidence="5" type="ORF">PCASD_22150</name>
</gene>
<feature type="compositionally biased region" description="Acidic residues" evidence="4">
    <location>
        <begin position="524"/>
        <end position="538"/>
    </location>
</feature>
<dbReference type="AlphaFoldDB" id="A0A2N5RZQ1"/>
<feature type="repeat" description="WD" evidence="3">
    <location>
        <begin position="57"/>
        <end position="91"/>
    </location>
</feature>
<organism evidence="5 6">
    <name type="scientific">Puccinia coronata f. sp. avenae</name>
    <dbReference type="NCBI Taxonomy" id="200324"/>
    <lineage>
        <taxon>Eukaryota</taxon>
        <taxon>Fungi</taxon>
        <taxon>Dikarya</taxon>
        <taxon>Basidiomycota</taxon>
        <taxon>Pucciniomycotina</taxon>
        <taxon>Pucciniomycetes</taxon>
        <taxon>Pucciniales</taxon>
        <taxon>Pucciniaceae</taxon>
        <taxon>Puccinia</taxon>
    </lineage>
</organism>
<dbReference type="PROSITE" id="PS50082">
    <property type="entry name" value="WD_REPEATS_2"/>
    <property type="match status" value="2"/>
</dbReference>
<dbReference type="SUPFAM" id="SSF50978">
    <property type="entry name" value="WD40 repeat-like"/>
    <property type="match status" value="1"/>
</dbReference>
<feature type="compositionally biased region" description="Low complexity" evidence="4">
    <location>
        <begin position="8"/>
        <end position="17"/>
    </location>
</feature>
<dbReference type="InterPro" id="IPR045151">
    <property type="entry name" value="DCAF8"/>
</dbReference>
<evidence type="ECO:0000256" key="3">
    <source>
        <dbReference type="PROSITE-ProRule" id="PRU00221"/>
    </source>
</evidence>
<evidence type="ECO:0000256" key="4">
    <source>
        <dbReference type="SAM" id="MobiDB-lite"/>
    </source>
</evidence>
<dbReference type="PANTHER" id="PTHR15574:SF40">
    <property type="entry name" value="WD AND TETRATRICOPEPTIDE REPEATS PROTEIN 1"/>
    <property type="match status" value="1"/>
</dbReference>
<dbReference type="InterPro" id="IPR015943">
    <property type="entry name" value="WD40/YVTN_repeat-like_dom_sf"/>
</dbReference>
<dbReference type="SMART" id="SM00320">
    <property type="entry name" value="WD40"/>
    <property type="match status" value="6"/>
</dbReference>